<dbReference type="Gene3D" id="3.40.50.300">
    <property type="entry name" value="P-loop containing nucleotide triphosphate hydrolases"/>
    <property type="match status" value="1"/>
</dbReference>
<dbReference type="PANTHER" id="PTHR19871">
    <property type="entry name" value="BETA TRANSDUCIN-RELATED PROTEIN"/>
    <property type="match status" value="1"/>
</dbReference>
<reference evidence="1" key="1">
    <citation type="submission" date="2019-08" db="EMBL/GenBank/DDBJ databases">
        <title>The improved chromosome-level genome for the pearl oyster Pinctada fucata martensii using PacBio sequencing and Hi-C.</title>
        <authorList>
            <person name="Zheng Z."/>
        </authorList>
    </citation>
    <scope>NUCLEOTIDE SEQUENCE</scope>
    <source>
        <strain evidence="1">ZZ-2019</strain>
        <tissue evidence="1">Adductor muscle</tissue>
    </source>
</reference>
<dbReference type="EMBL" id="VSWD01000010">
    <property type="protein sequence ID" value="KAK3090332.1"/>
    <property type="molecule type" value="Genomic_DNA"/>
</dbReference>
<organism evidence="1 2">
    <name type="scientific">Pinctada imbricata</name>
    <name type="common">Atlantic pearl-oyster</name>
    <name type="synonym">Pinctada martensii</name>
    <dbReference type="NCBI Taxonomy" id="66713"/>
    <lineage>
        <taxon>Eukaryota</taxon>
        <taxon>Metazoa</taxon>
        <taxon>Spiralia</taxon>
        <taxon>Lophotrochozoa</taxon>
        <taxon>Mollusca</taxon>
        <taxon>Bivalvia</taxon>
        <taxon>Autobranchia</taxon>
        <taxon>Pteriomorphia</taxon>
        <taxon>Pterioida</taxon>
        <taxon>Pterioidea</taxon>
        <taxon>Pteriidae</taxon>
        <taxon>Pinctada</taxon>
    </lineage>
</organism>
<sequence length="435" mass="50429">MKCMSDAASVPCIVAIIGDRYGFRPIPTEIDRDLYDTLHSLATEHKLQDTKLLDTWYKLDENALPPTYILQPIRSQFTFYGDHSPGCEELRNKDTNNWQHTFQSLQNILRESVKLAFDRKFVTQDMLHNFTLSVTELEIGHGLLRVKDPKTSCLVFHREISGAMDFEDRLVQRHFDCANTNGKMERNEDIRRLQSELKEKVKKKMGNTGIKEFKVTWRDGGINPKLHKDHEMYLDQFCKELYNGVVNLTENAVLRQQNKIRYSDYYSEYQEVLHHLHFCQVKCETFCGREDVLQSIKGYLNDASMRKPLVLHASSGGGKTSVMAMAMKSLKTWYKGKSYVGVIRFLGTSPLSSNIYDVLRSVCGQLADNADRMMEPVGYKSMKNIIEYIRRLLKQISTALKCPIVILWTRLISYLRHMMLTPCHGYLCLYRQMSS</sequence>
<dbReference type="InterPro" id="IPR027417">
    <property type="entry name" value="P-loop_NTPase"/>
</dbReference>
<keyword evidence="2" id="KW-1185">Reference proteome</keyword>
<dbReference type="InterPro" id="IPR052752">
    <property type="entry name" value="NACHT-WD_repeat"/>
</dbReference>
<protein>
    <submittedName>
        <fullName evidence="1">Uncharacterized protein</fullName>
    </submittedName>
</protein>
<dbReference type="Proteomes" id="UP001186944">
    <property type="component" value="Unassembled WGS sequence"/>
</dbReference>
<proteinExistence type="predicted"/>
<dbReference type="SUPFAM" id="SSF52540">
    <property type="entry name" value="P-loop containing nucleoside triphosphate hydrolases"/>
    <property type="match status" value="1"/>
</dbReference>
<accession>A0AA88XQF1</accession>
<dbReference type="AlphaFoldDB" id="A0AA88XQF1"/>
<evidence type="ECO:0000313" key="2">
    <source>
        <dbReference type="Proteomes" id="UP001186944"/>
    </source>
</evidence>
<dbReference type="PANTHER" id="PTHR19871:SF14">
    <property type="entry name" value="DUF4062 DOMAIN-CONTAINING PROTEIN"/>
    <property type="match status" value="1"/>
</dbReference>
<gene>
    <name evidence="1" type="ORF">FSP39_010994</name>
</gene>
<comment type="caution">
    <text evidence="1">The sequence shown here is derived from an EMBL/GenBank/DDBJ whole genome shotgun (WGS) entry which is preliminary data.</text>
</comment>
<name>A0AA88XQF1_PINIB</name>
<evidence type="ECO:0000313" key="1">
    <source>
        <dbReference type="EMBL" id="KAK3090332.1"/>
    </source>
</evidence>